<organism evidence="1 2">
    <name type="scientific">Aquimarina mytili</name>
    <dbReference type="NCBI Taxonomy" id="874423"/>
    <lineage>
        <taxon>Bacteria</taxon>
        <taxon>Pseudomonadati</taxon>
        <taxon>Bacteroidota</taxon>
        <taxon>Flavobacteriia</taxon>
        <taxon>Flavobacteriales</taxon>
        <taxon>Flavobacteriaceae</taxon>
        <taxon>Aquimarina</taxon>
    </lineage>
</organism>
<dbReference type="EMBL" id="JAERQJ010000017">
    <property type="protein sequence ID" value="MBL0686097.1"/>
    <property type="molecule type" value="Genomic_DNA"/>
</dbReference>
<dbReference type="Proteomes" id="UP000651057">
    <property type="component" value="Unassembled WGS sequence"/>
</dbReference>
<protein>
    <submittedName>
        <fullName evidence="1">Uncharacterized protein</fullName>
    </submittedName>
</protein>
<reference evidence="1" key="1">
    <citation type="submission" date="2021-01" db="EMBL/GenBank/DDBJ databases">
        <authorList>
            <person name="Zhong Y.L."/>
        </authorList>
    </citation>
    <scope>NUCLEOTIDE SEQUENCE</scope>
    <source>
        <strain evidence="1">KCTC 23302</strain>
    </source>
</reference>
<comment type="caution">
    <text evidence="1">The sequence shown here is derived from an EMBL/GenBank/DDBJ whole genome shotgun (WGS) entry which is preliminary data.</text>
</comment>
<evidence type="ECO:0000313" key="2">
    <source>
        <dbReference type="Proteomes" id="UP000651057"/>
    </source>
</evidence>
<accession>A0A937DBU5</accession>
<sequence>MNNTISTESVKNLTGIEIIHYFSLWLYNWTQDDFKEAFKESRLGWDYFWDKLQARSNPKSDNPDNPTNALVGIVLNMDKTHQQMLFDYIFNKGYVANIEKQRKNNAWMEEQLQEHYKKHGINK</sequence>
<dbReference type="RefSeq" id="WP_201924653.1">
    <property type="nucleotide sequence ID" value="NZ_BAABAX010000013.1"/>
</dbReference>
<keyword evidence="2" id="KW-1185">Reference proteome</keyword>
<proteinExistence type="predicted"/>
<dbReference type="AlphaFoldDB" id="A0A937DBU5"/>
<name>A0A937DBU5_9FLAO</name>
<gene>
    <name evidence="1" type="ORF">JJQ60_21395</name>
</gene>
<evidence type="ECO:0000313" key="1">
    <source>
        <dbReference type="EMBL" id="MBL0686097.1"/>
    </source>
</evidence>